<accession>A0A9Q0JHG8</accession>
<gene>
    <name evidence="3" type="ORF">Tsubulata_029113</name>
</gene>
<dbReference type="OrthoDB" id="8062037at2759"/>
<dbReference type="Gene3D" id="3.30.40.10">
    <property type="entry name" value="Zinc/RING finger domain, C3HC4 (zinc finger)"/>
    <property type="match status" value="1"/>
</dbReference>
<dbReference type="PROSITE" id="PS50089">
    <property type="entry name" value="ZF_RING_2"/>
    <property type="match status" value="1"/>
</dbReference>
<dbReference type="InterPro" id="IPR013083">
    <property type="entry name" value="Znf_RING/FYVE/PHD"/>
</dbReference>
<keyword evidence="4" id="KW-1185">Reference proteome</keyword>
<feature type="domain" description="RING-type" evidence="2">
    <location>
        <begin position="55"/>
        <end position="93"/>
    </location>
</feature>
<name>A0A9Q0JHG8_9ROSI</name>
<dbReference type="GO" id="GO:0008270">
    <property type="term" value="F:zinc ion binding"/>
    <property type="evidence" value="ECO:0007669"/>
    <property type="project" value="UniProtKB-KW"/>
</dbReference>
<dbReference type="PANTHER" id="PTHR46798">
    <property type="entry name" value="OS09G0511500 PROTEIN"/>
    <property type="match status" value="1"/>
</dbReference>
<dbReference type="SUPFAM" id="SSF57850">
    <property type="entry name" value="RING/U-box"/>
    <property type="match status" value="1"/>
</dbReference>
<keyword evidence="1" id="KW-0863">Zinc-finger</keyword>
<dbReference type="Proteomes" id="UP001141552">
    <property type="component" value="Unassembled WGS sequence"/>
</dbReference>
<comment type="caution">
    <text evidence="3">The sequence shown here is derived from an EMBL/GenBank/DDBJ whole genome shotgun (WGS) entry which is preliminary data.</text>
</comment>
<evidence type="ECO:0000313" key="4">
    <source>
        <dbReference type="Proteomes" id="UP001141552"/>
    </source>
</evidence>
<reference evidence="3" key="2">
    <citation type="journal article" date="2023" name="Plants (Basel)">
        <title>Annotation of the Turnera subulata (Passifloraceae) Draft Genome Reveals the S-Locus Evolved after the Divergence of Turneroideae from Passifloroideae in a Stepwise Manner.</title>
        <authorList>
            <person name="Henning P.M."/>
            <person name="Roalson E.H."/>
            <person name="Mir W."/>
            <person name="McCubbin A.G."/>
            <person name="Shore J.S."/>
        </authorList>
    </citation>
    <scope>NUCLEOTIDE SEQUENCE</scope>
    <source>
        <strain evidence="3">F60SS</strain>
    </source>
</reference>
<dbReference type="EMBL" id="JAKUCV010002674">
    <property type="protein sequence ID" value="KAJ4841829.1"/>
    <property type="molecule type" value="Genomic_DNA"/>
</dbReference>
<dbReference type="Pfam" id="PF13639">
    <property type="entry name" value="zf-RING_2"/>
    <property type="match status" value="1"/>
</dbReference>
<evidence type="ECO:0000313" key="3">
    <source>
        <dbReference type="EMBL" id="KAJ4841829.1"/>
    </source>
</evidence>
<dbReference type="InterPro" id="IPR044274">
    <property type="entry name" value="RFI2"/>
</dbReference>
<organism evidence="3 4">
    <name type="scientific">Turnera subulata</name>
    <dbReference type="NCBI Taxonomy" id="218843"/>
    <lineage>
        <taxon>Eukaryota</taxon>
        <taxon>Viridiplantae</taxon>
        <taxon>Streptophyta</taxon>
        <taxon>Embryophyta</taxon>
        <taxon>Tracheophyta</taxon>
        <taxon>Spermatophyta</taxon>
        <taxon>Magnoliopsida</taxon>
        <taxon>eudicotyledons</taxon>
        <taxon>Gunneridae</taxon>
        <taxon>Pentapetalae</taxon>
        <taxon>rosids</taxon>
        <taxon>fabids</taxon>
        <taxon>Malpighiales</taxon>
        <taxon>Passifloraceae</taxon>
        <taxon>Turnera</taxon>
    </lineage>
</organism>
<sequence length="135" mass="15195">MVGGFVLHVRFCYLGYAPFGDITPIPLFDLRSGDRNTMLDCNGDEEELSSSGVSCSICLDMVLAKPQCGHLFHLDCIGYAFSMQGSIQCPNCRKIEKDQCYYANGSARWSHELGMEVWVPDEDFYDPSFPETVRM</sequence>
<protein>
    <recommendedName>
        <fullName evidence="2">RING-type domain-containing protein</fullName>
    </recommendedName>
</protein>
<evidence type="ECO:0000259" key="2">
    <source>
        <dbReference type="PROSITE" id="PS50089"/>
    </source>
</evidence>
<keyword evidence="1" id="KW-0479">Metal-binding</keyword>
<dbReference type="AlphaFoldDB" id="A0A9Q0JHG8"/>
<dbReference type="InterPro" id="IPR001841">
    <property type="entry name" value="Znf_RING"/>
</dbReference>
<proteinExistence type="predicted"/>
<dbReference type="SMART" id="SM00184">
    <property type="entry name" value="RING"/>
    <property type="match status" value="1"/>
</dbReference>
<evidence type="ECO:0000256" key="1">
    <source>
        <dbReference type="PROSITE-ProRule" id="PRU00175"/>
    </source>
</evidence>
<reference evidence="3" key="1">
    <citation type="submission" date="2022-02" db="EMBL/GenBank/DDBJ databases">
        <authorList>
            <person name="Henning P.M."/>
            <person name="McCubbin A.G."/>
            <person name="Shore J.S."/>
        </authorList>
    </citation>
    <scope>NUCLEOTIDE SEQUENCE</scope>
    <source>
        <strain evidence="3">F60SS</strain>
        <tissue evidence="3">Leaves</tissue>
    </source>
</reference>
<dbReference type="PANTHER" id="PTHR46798:SF5">
    <property type="entry name" value="E3 UBIQUITIN-PROTEIN LIGASE RFI2"/>
    <property type="match status" value="1"/>
</dbReference>
<dbReference type="GO" id="GO:0004842">
    <property type="term" value="F:ubiquitin-protein transferase activity"/>
    <property type="evidence" value="ECO:0007669"/>
    <property type="project" value="InterPro"/>
</dbReference>
<keyword evidence="1" id="KW-0862">Zinc</keyword>